<comment type="caution">
    <text evidence="1">The sequence shown here is derived from an EMBL/GenBank/DDBJ whole genome shotgun (WGS) entry which is preliminary data.</text>
</comment>
<name>A0A1V8TIM9_9PEZI</name>
<evidence type="ECO:0008006" key="3">
    <source>
        <dbReference type="Google" id="ProtNLM"/>
    </source>
</evidence>
<dbReference type="OrthoDB" id="5340163at2759"/>
<gene>
    <name evidence="1" type="ORF">B0A48_05363</name>
</gene>
<evidence type="ECO:0000313" key="2">
    <source>
        <dbReference type="Proteomes" id="UP000192596"/>
    </source>
</evidence>
<protein>
    <recommendedName>
        <fullName evidence="3">DUF4238 domain-containing protein</fullName>
    </recommendedName>
</protein>
<dbReference type="Pfam" id="PF14022">
    <property type="entry name" value="DUF4238"/>
    <property type="match status" value="1"/>
</dbReference>
<dbReference type="STRING" id="1507870.A0A1V8TIM9"/>
<dbReference type="InterPro" id="IPR025332">
    <property type="entry name" value="DUF4238"/>
</dbReference>
<dbReference type="InParanoid" id="A0A1V8TIM9"/>
<dbReference type="AlphaFoldDB" id="A0A1V8TIM9"/>
<reference evidence="2" key="1">
    <citation type="submission" date="2017-03" db="EMBL/GenBank/DDBJ databases">
        <title>Genomes of endolithic fungi from Antarctica.</title>
        <authorList>
            <person name="Coleine C."/>
            <person name="Masonjones S."/>
            <person name="Stajich J.E."/>
        </authorList>
    </citation>
    <scope>NUCLEOTIDE SEQUENCE [LARGE SCALE GENOMIC DNA]</scope>
    <source>
        <strain evidence="2">CCFEE 5527</strain>
    </source>
</reference>
<sequence>MAQTSQSSPPVGAARGRYHHYIPRFILRNFAADDQPPPGPVKFDKKGKAMKNRDPYINVVNLTTGIPEQRLVSKQYGLTSMYCDENCGEPEEVEEQLSRLEGRAAQIIAKVKKLFAEEPDGVLTLTRSERNDLRRFLFVMKYRNSNFYQRYNHDTIEDYTTHDKERMRDYMMERGFRSPRDVWLDNLRAFMDIEMDMTLQWTRDIMQRAYGDDAKMFIAHAQQSFLAFCRPEDEDEEFLLTANAYGIFEGPSSSLIDADTGLTAGGIRTEWHNFAPVSPTLMIVLRSNFLPGGKTGTLGISLYQQLKNRHSHPDEAGSALQDLPVKCCTPVYNDSLGDRVNEISDPGDMSDKDIFEFHCFPLPSRHVSLINTVMLEETSQTEYFSFKTRSTAIKTLTTYLERDDGAFKKFSGEQDPRYAGFKRLNHALHRLGGSTTAKCSVTRPLQTHMTEWVSMVVGMTIYEEKPRLRQRYEELSRSGSLENYQIDLDQVSRMLFLHIKLDAWMSRIALLHKRRLRIRTSLLHVFDQLPRQRGWLYLKCLRNLRNFDEDDFYRMSRGLELEGPEDVLPGGLLKWVRG</sequence>
<evidence type="ECO:0000313" key="1">
    <source>
        <dbReference type="EMBL" id="OQO11108.1"/>
    </source>
</evidence>
<dbReference type="Proteomes" id="UP000192596">
    <property type="component" value="Unassembled WGS sequence"/>
</dbReference>
<proteinExistence type="predicted"/>
<keyword evidence="2" id="KW-1185">Reference proteome</keyword>
<accession>A0A1V8TIM9</accession>
<dbReference type="EMBL" id="NAJO01000007">
    <property type="protein sequence ID" value="OQO11108.1"/>
    <property type="molecule type" value="Genomic_DNA"/>
</dbReference>
<organism evidence="1 2">
    <name type="scientific">Cryoendolithus antarcticus</name>
    <dbReference type="NCBI Taxonomy" id="1507870"/>
    <lineage>
        <taxon>Eukaryota</taxon>
        <taxon>Fungi</taxon>
        <taxon>Dikarya</taxon>
        <taxon>Ascomycota</taxon>
        <taxon>Pezizomycotina</taxon>
        <taxon>Dothideomycetes</taxon>
        <taxon>Dothideomycetidae</taxon>
        <taxon>Cladosporiales</taxon>
        <taxon>Cladosporiaceae</taxon>
        <taxon>Cryoendolithus</taxon>
    </lineage>
</organism>